<gene>
    <name evidence="2" type="ORF">BGZ97_010301</name>
</gene>
<dbReference type="EMBL" id="JAAAIN010000525">
    <property type="protein sequence ID" value="KAG0313316.1"/>
    <property type="molecule type" value="Genomic_DNA"/>
</dbReference>
<sequence>MHNDDAYEGSLSMIPTLNSEPVPQDSSTSAPITPVAPVTSVVSAHPGKSNGELPITTRDNIHARADLLDNDGGLSDNTDSAKTYSALNP</sequence>
<evidence type="ECO:0000256" key="1">
    <source>
        <dbReference type="SAM" id="MobiDB-lite"/>
    </source>
</evidence>
<dbReference type="AlphaFoldDB" id="A0A9P6UP10"/>
<evidence type="ECO:0000313" key="2">
    <source>
        <dbReference type="EMBL" id="KAG0313316.1"/>
    </source>
</evidence>
<reference evidence="2" key="1">
    <citation type="journal article" date="2020" name="Fungal Divers.">
        <title>Resolving the Mortierellaceae phylogeny through synthesis of multi-gene phylogenetics and phylogenomics.</title>
        <authorList>
            <person name="Vandepol N."/>
            <person name="Liber J."/>
            <person name="Desiro A."/>
            <person name="Na H."/>
            <person name="Kennedy M."/>
            <person name="Barry K."/>
            <person name="Grigoriev I.V."/>
            <person name="Miller A.N."/>
            <person name="O'Donnell K."/>
            <person name="Stajich J.E."/>
            <person name="Bonito G."/>
        </authorList>
    </citation>
    <scope>NUCLEOTIDE SEQUENCE</scope>
    <source>
        <strain evidence="2">NVP60</strain>
    </source>
</reference>
<accession>A0A9P6UP10</accession>
<organism evidence="2 3">
    <name type="scientific">Linnemannia gamsii</name>
    <dbReference type="NCBI Taxonomy" id="64522"/>
    <lineage>
        <taxon>Eukaryota</taxon>
        <taxon>Fungi</taxon>
        <taxon>Fungi incertae sedis</taxon>
        <taxon>Mucoromycota</taxon>
        <taxon>Mortierellomycotina</taxon>
        <taxon>Mortierellomycetes</taxon>
        <taxon>Mortierellales</taxon>
        <taxon>Mortierellaceae</taxon>
        <taxon>Linnemannia</taxon>
    </lineage>
</organism>
<proteinExistence type="predicted"/>
<keyword evidence="3" id="KW-1185">Reference proteome</keyword>
<feature type="compositionally biased region" description="Low complexity" evidence="1">
    <location>
        <begin position="70"/>
        <end position="80"/>
    </location>
</feature>
<comment type="caution">
    <text evidence="2">The sequence shown here is derived from an EMBL/GenBank/DDBJ whole genome shotgun (WGS) entry which is preliminary data.</text>
</comment>
<protein>
    <submittedName>
        <fullName evidence="2">Uncharacterized protein</fullName>
    </submittedName>
</protein>
<feature type="region of interest" description="Disordered" evidence="1">
    <location>
        <begin position="1"/>
        <end position="89"/>
    </location>
</feature>
<evidence type="ECO:0000313" key="3">
    <source>
        <dbReference type="Proteomes" id="UP000823405"/>
    </source>
</evidence>
<feature type="compositionally biased region" description="Polar residues" evidence="1">
    <location>
        <begin position="13"/>
        <end position="31"/>
    </location>
</feature>
<name>A0A9P6UP10_9FUNG</name>
<feature type="non-terminal residue" evidence="2">
    <location>
        <position position="89"/>
    </location>
</feature>
<dbReference type="Proteomes" id="UP000823405">
    <property type="component" value="Unassembled WGS sequence"/>
</dbReference>